<evidence type="ECO:0000313" key="2">
    <source>
        <dbReference type="EMBL" id="CAK7948097.1"/>
    </source>
</evidence>
<feature type="compositionally biased region" description="Polar residues" evidence="1">
    <location>
        <begin position="69"/>
        <end position="82"/>
    </location>
</feature>
<evidence type="ECO:0000313" key="3">
    <source>
        <dbReference type="Proteomes" id="UP001162060"/>
    </source>
</evidence>
<proteinExistence type="predicted"/>
<sequence>MRGHEGFATIWMTEKRHVDVRTKDVAGIAQRGVVGGNSSVKSLRDLQMVVNAKPARHGGHKRADKLLPLTSSAARSSPLESY</sequence>
<feature type="region of interest" description="Disordered" evidence="1">
    <location>
        <begin position="53"/>
        <end position="82"/>
    </location>
</feature>
<protein>
    <submittedName>
        <fullName evidence="2">Uncharacterized protein</fullName>
    </submittedName>
</protein>
<comment type="caution">
    <text evidence="2">The sequence shown here is derived from an EMBL/GenBank/DDBJ whole genome shotgun (WGS) entry which is preliminary data.</text>
</comment>
<dbReference type="Proteomes" id="UP001162060">
    <property type="component" value="Unassembled WGS sequence"/>
</dbReference>
<evidence type="ECO:0000256" key="1">
    <source>
        <dbReference type="SAM" id="MobiDB-lite"/>
    </source>
</evidence>
<feature type="compositionally biased region" description="Basic residues" evidence="1">
    <location>
        <begin position="54"/>
        <end position="63"/>
    </location>
</feature>
<reference evidence="2" key="1">
    <citation type="submission" date="2024-01" db="EMBL/GenBank/DDBJ databases">
        <authorList>
            <person name="Webb A."/>
        </authorList>
    </citation>
    <scope>NUCLEOTIDE SEQUENCE</scope>
    <source>
        <strain evidence="2">Pm1</strain>
    </source>
</reference>
<accession>A0AAV1VP85</accession>
<dbReference type="AlphaFoldDB" id="A0AAV1VP85"/>
<name>A0AAV1VP85_9STRA</name>
<dbReference type="EMBL" id="CAKLBY020000392">
    <property type="protein sequence ID" value="CAK7948097.1"/>
    <property type="molecule type" value="Genomic_DNA"/>
</dbReference>
<organism evidence="2 3">
    <name type="scientific">Peronospora matthiolae</name>
    <dbReference type="NCBI Taxonomy" id="2874970"/>
    <lineage>
        <taxon>Eukaryota</taxon>
        <taxon>Sar</taxon>
        <taxon>Stramenopiles</taxon>
        <taxon>Oomycota</taxon>
        <taxon>Peronosporomycetes</taxon>
        <taxon>Peronosporales</taxon>
        <taxon>Peronosporaceae</taxon>
        <taxon>Peronospora</taxon>
    </lineage>
</organism>
<gene>
    <name evidence="2" type="ORF">PM001_LOCUS33247</name>
</gene>